<reference evidence="2" key="1">
    <citation type="submission" date="2021-10" db="EMBL/GenBank/DDBJ databases">
        <authorList>
            <person name="Piombo E."/>
        </authorList>
    </citation>
    <scope>NUCLEOTIDE SEQUENCE</scope>
</reference>
<dbReference type="EMBL" id="CABFOC020000035">
    <property type="protein sequence ID" value="CAH0049601.1"/>
    <property type="molecule type" value="Genomic_DNA"/>
</dbReference>
<accession>A0A9N9Z5V8</accession>
<dbReference type="AlphaFoldDB" id="A0A9N9Z5V8"/>
<feature type="transmembrane region" description="Helical" evidence="1">
    <location>
        <begin position="68"/>
        <end position="88"/>
    </location>
</feature>
<organism evidence="2 3">
    <name type="scientific">Clonostachys solani</name>
    <dbReference type="NCBI Taxonomy" id="160281"/>
    <lineage>
        <taxon>Eukaryota</taxon>
        <taxon>Fungi</taxon>
        <taxon>Dikarya</taxon>
        <taxon>Ascomycota</taxon>
        <taxon>Pezizomycotina</taxon>
        <taxon>Sordariomycetes</taxon>
        <taxon>Hypocreomycetidae</taxon>
        <taxon>Hypocreales</taxon>
        <taxon>Bionectriaceae</taxon>
        <taxon>Clonostachys</taxon>
    </lineage>
</organism>
<protein>
    <submittedName>
        <fullName evidence="2">Uncharacterized protein</fullName>
    </submittedName>
</protein>
<proteinExistence type="predicted"/>
<keyword evidence="1" id="KW-1133">Transmembrane helix</keyword>
<comment type="caution">
    <text evidence="2">The sequence shown here is derived from an EMBL/GenBank/DDBJ whole genome shotgun (WGS) entry which is preliminary data.</text>
</comment>
<evidence type="ECO:0000256" key="1">
    <source>
        <dbReference type="SAM" id="Phobius"/>
    </source>
</evidence>
<name>A0A9N9Z5V8_9HYPO</name>
<dbReference type="Proteomes" id="UP000775872">
    <property type="component" value="Unassembled WGS sequence"/>
</dbReference>
<evidence type="ECO:0000313" key="3">
    <source>
        <dbReference type="Proteomes" id="UP000775872"/>
    </source>
</evidence>
<sequence length="120" mass="12741">MVDKQALSVPAYGGPTSPAMNTWRFRGLVAAGRRPIDPTAATRRAFIPFCQCMDPKESKLPTSAPRTLASALLGQTIVLAIIAAIASLSSAHPFAWRRQQTALPPPPLLVDCTIAAHPAI</sequence>
<gene>
    <name evidence="2" type="ORF">CSOL1703_00001559</name>
</gene>
<keyword evidence="1" id="KW-0812">Transmembrane</keyword>
<keyword evidence="1" id="KW-0472">Membrane</keyword>
<evidence type="ECO:0000313" key="2">
    <source>
        <dbReference type="EMBL" id="CAH0049601.1"/>
    </source>
</evidence>
<keyword evidence="3" id="KW-1185">Reference proteome</keyword>